<dbReference type="AlphaFoldDB" id="A0A6P6DTJ4"/>
<evidence type="ECO:0000256" key="8">
    <source>
        <dbReference type="ARBA" id="ARBA00023125"/>
    </source>
</evidence>
<dbReference type="InterPro" id="IPR013087">
    <property type="entry name" value="Znf_C2H2_type"/>
</dbReference>
<keyword evidence="10 12" id="KW-0539">Nucleus</keyword>
<feature type="domain" description="C2H2-type" evidence="14">
    <location>
        <begin position="641"/>
        <end position="668"/>
    </location>
</feature>
<keyword evidence="4" id="KW-0677">Repeat</keyword>
<dbReference type="FunFam" id="3.30.160.60:FF:000512">
    <property type="entry name" value="zinc finger protein 197 isoform X1"/>
    <property type="match status" value="1"/>
</dbReference>
<dbReference type="FunFam" id="1.10.4020.10:FF:000001">
    <property type="entry name" value="zinc finger protein 263 isoform X1"/>
    <property type="match status" value="1"/>
</dbReference>
<feature type="domain" description="KRAB" evidence="16">
    <location>
        <begin position="170"/>
        <end position="241"/>
    </location>
</feature>
<dbReference type="PROSITE" id="PS00028">
    <property type="entry name" value="ZINC_FINGER_C2H2_1"/>
    <property type="match status" value="9"/>
</dbReference>
<dbReference type="SUPFAM" id="SSF47353">
    <property type="entry name" value="Retrovirus capsid dimerization domain-like"/>
    <property type="match status" value="1"/>
</dbReference>
<dbReference type="FunCoup" id="A0A6P6DTJ4">
    <property type="interactions" value="196"/>
</dbReference>
<dbReference type="InParanoid" id="A0A6P6DTJ4"/>
<dbReference type="SUPFAM" id="SSF57667">
    <property type="entry name" value="beta-beta-alpha zinc fingers"/>
    <property type="match status" value="5"/>
</dbReference>
<dbReference type="GeneID" id="101568014"/>
<dbReference type="CTD" id="158399"/>
<comment type="subcellular location">
    <subcellularLocation>
        <location evidence="1 12">Nucleus</location>
    </subcellularLocation>
</comment>
<dbReference type="GO" id="GO:0000978">
    <property type="term" value="F:RNA polymerase II cis-regulatory region sequence-specific DNA binding"/>
    <property type="evidence" value="ECO:0007669"/>
    <property type="project" value="TreeGrafter"/>
</dbReference>
<dbReference type="PANTHER" id="PTHR24384">
    <property type="entry name" value="FINGER PUTATIVE TRANSCRIPTION FACTOR FAMILY-RELATED"/>
    <property type="match status" value="1"/>
</dbReference>
<keyword evidence="9" id="KW-0804">Transcription</keyword>
<gene>
    <name evidence="18" type="primary">Znf483</name>
</gene>
<feature type="domain" description="C2H2-type" evidence="14">
    <location>
        <begin position="725"/>
        <end position="752"/>
    </location>
</feature>
<dbReference type="PROSITE" id="PS50157">
    <property type="entry name" value="ZINC_FINGER_C2H2_2"/>
    <property type="match status" value="9"/>
</dbReference>
<dbReference type="InterPro" id="IPR036236">
    <property type="entry name" value="Znf_C2H2_sf"/>
</dbReference>
<feature type="domain" description="C2H2-type" evidence="14">
    <location>
        <begin position="557"/>
        <end position="584"/>
    </location>
</feature>
<evidence type="ECO:0000256" key="13">
    <source>
        <dbReference type="SAM" id="MobiDB-lite"/>
    </source>
</evidence>
<feature type="compositionally biased region" description="Basic and acidic residues" evidence="13">
    <location>
        <begin position="373"/>
        <end position="384"/>
    </location>
</feature>
<dbReference type="Gene3D" id="6.10.140.140">
    <property type="match status" value="1"/>
</dbReference>
<evidence type="ECO:0000256" key="11">
    <source>
        <dbReference type="PROSITE-ProRule" id="PRU00042"/>
    </source>
</evidence>
<feature type="domain" description="C2H2-type" evidence="14">
    <location>
        <begin position="669"/>
        <end position="696"/>
    </location>
</feature>
<evidence type="ECO:0000259" key="16">
    <source>
        <dbReference type="PROSITE" id="PS50805"/>
    </source>
</evidence>
<dbReference type="InterPro" id="IPR003309">
    <property type="entry name" value="SCAN_dom"/>
</dbReference>
<protein>
    <submittedName>
        <fullName evidence="18">Zinc finger protein 483 isoform X1</fullName>
    </submittedName>
</protein>
<dbReference type="Pfam" id="PF02023">
    <property type="entry name" value="SCAN"/>
    <property type="match status" value="1"/>
</dbReference>
<proteinExistence type="inferred from homology"/>
<dbReference type="FunFam" id="3.30.160.60:FF:000557">
    <property type="entry name" value="zinc finger and SCAN domain-containing protein 29"/>
    <property type="match status" value="1"/>
</dbReference>
<dbReference type="Gene3D" id="1.10.4020.10">
    <property type="entry name" value="DNA breaking-rejoining enzymes"/>
    <property type="match status" value="1"/>
</dbReference>
<evidence type="ECO:0000256" key="5">
    <source>
        <dbReference type="ARBA" id="ARBA00022771"/>
    </source>
</evidence>
<dbReference type="SUPFAM" id="SSF109640">
    <property type="entry name" value="KRAB domain (Kruppel-associated box)"/>
    <property type="match status" value="1"/>
</dbReference>
<dbReference type="InterPro" id="IPR036051">
    <property type="entry name" value="KRAB_dom_sf"/>
</dbReference>
<dbReference type="PANTHER" id="PTHR24384:SF218">
    <property type="entry name" value="ZINC FINGER PROTEIN 502"/>
    <property type="match status" value="1"/>
</dbReference>
<dbReference type="GO" id="GO:0005634">
    <property type="term" value="C:nucleus"/>
    <property type="evidence" value="ECO:0007669"/>
    <property type="project" value="UniProtKB-SubCell"/>
</dbReference>
<evidence type="ECO:0000313" key="18">
    <source>
        <dbReference type="RefSeq" id="XP_023563315.1"/>
    </source>
</evidence>
<dbReference type="GO" id="GO:0008270">
    <property type="term" value="F:zinc ion binding"/>
    <property type="evidence" value="ECO:0007669"/>
    <property type="project" value="UniProtKB-KW"/>
</dbReference>
<keyword evidence="3" id="KW-0479">Metal-binding</keyword>
<evidence type="ECO:0000256" key="3">
    <source>
        <dbReference type="ARBA" id="ARBA00022723"/>
    </source>
</evidence>
<evidence type="ECO:0000259" key="14">
    <source>
        <dbReference type="PROSITE" id="PS50157"/>
    </source>
</evidence>
<sequence length="778" mass="88972">MQALVPLNKMTAVFEDPPALTSSKQNKIPEVNTSGNQGAILKEDIADLESFRQKFRLFRYSQEAGPRKALTQLWELCVRWLRPDIHTKEQILELLVFEQFLTTLPGEIRIWVKSQNPKSIEEVVTLVEDLTQTCEEKEASTVQDSAIDQEDNSEADKLVAVPNTETCEPIAFKDVVMSFSRREWRKLEPSQKELFKDVLLENLKHLEFLGFQVSKLDLISQLKWVELPRLVERKLLKDSRAECEPKGELEEVSAQNRDVFMEELTLEKIIEECFKDDGCGLMAEFQKRYSKSKEDHSKQQHSKGSLTEKEAHRKSNMGEIVDPEKSPFRKKLKWTADNLKHLKSFLKNKPKKYNECKKPFSFHSGAGLNYKENTAEKSKKHSEAGKGPTHSSSLTEHQKNKKIHSENRSQHQKNKKICSGNRTQKCSNCGVAFTQSLSHSKTENSTCEKCYKKLHQDGTSKKDDETKTVKTTHKCSKCGKGFCCRVPPSKHKPDTGEKPGICIECRKTRSSSSSHKPPPKKKKNINKPYKCEHCEKGFTLLTDFIKHKRIHTGEKPFKCKNCGRAFSDSSSLSQHNRTHTGEKPYKCNDCGKSFTHSSSLAKHQRIHTGEKPYTCDECGQAFRQASCLKRHQRSHSGEKPYSCNDCGVKFTLFSSLVYHQRLHRGEKPYKCDQCEKAFGALSLLTRHVRSHTGVNPYKCKDCGKTFRQSSSLNKHYRTHTGEKPYVCDFCGASFSRSSTLVEHVKIHTRTSDYECNKCDKKFKSTSGLFRHKASHAAE</sequence>
<feature type="region of interest" description="Disordered" evidence="13">
    <location>
        <begin position="290"/>
        <end position="325"/>
    </location>
</feature>
<feature type="domain" description="C2H2-type" evidence="14">
    <location>
        <begin position="753"/>
        <end position="778"/>
    </location>
</feature>
<feature type="domain" description="C2H2-type" evidence="14">
    <location>
        <begin position="529"/>
        <end position="556"/>
    </location>
</feature>
<evidence type="ECO:0000256" key="12">
    <source>
        <dbReference type="PROSITE-ProRule" id="PRU00187"/>
    </source>
</evidence>
<dbReference type="FunFam" id="3.30.160.60:FF:002343">
    <property type="entry name" value="Zinc finger protein 33A"/>
    <property type="match status" value="2"/>
</dbReference>
<dbReference type="SMART" id="SM00355">
    <property type="entry name" value="ZnF_C2H2"/>
    <property type="match status" value="9"/>
</dbReference>
<dbReference type="FunFam" id="3.30.160.60:FF:002254">
    <property type="entry name" value="Zinc finger protein 540"/>
    <property type="match status" value="1"/>
</dbReference>
<dbReference type="FunFam" id="3.30.160.60:FF:000638">
    <property type="entry name" value="Zinc finger protein 184"/>
    <property type="match status" value="1"/>
</dbReference>
<dbReference type="CDD" id="cd07765">
    <property type="entry name" value="KRAB_A-box"/>
    <property type="match status" value="1"/>
</dbReference>
<evidence type="ECO:0000256" key="9">
    <source>
        <dbReference type="ARBA" id="ARBA00023163"/>
    </source>
</evidence>
<comment type="similarity">
    <text evidence="2">Belongs to the krueppel C2H2-type zinc-finger protein family.</text>
</comment>
<feature type="domain" description="C2H2-type" evidence="14">
    <location>
        <begin position="585"/>
        <end position="612"/>
    </location>
</feature>
<dbReference type="CDD" id="cd07936">
    <property type="entry name" value="SCAN"/>
    <property type="match status" value="1"/>
</dbReference>
<evidence type="ECO:0000259" key="15">
    <source>
        <dbReference type="PROSITE" id="PS50804"/>
    </source>
</evidence>
<dbReference type="SMART" id="SM00431">
    <property type="entry name" value="SCAN"/>
    <property type="match status" value="1"/>
</dbReference>
<dbReference type="InterPro" id="IPR038269">
    <property type="entry name" value="SCAN_sf"/>
</dbReference>
<accession>A0A6P6DTJ4</accession>
<dbReference type="InterPro" id="IPR050752">
    <property type="entry name" value="C2H2-ZF_domain"/>
</dbReference>
<feature type="domain" description="C2H2-type" evidence="14">
    <location>
        <begin position="697"/>
        <end position="724"/>
    </location>
</feature>
<dbReference type="GO" id="GO:0000981">
    <property type="term" value="F:DNA-binding transcription factor activity, RNA polymerase II-specific"/>
    <property type="evidence" value="ECO:0007669"/>
    <property type="project" value="TreeGrafter"/>
</dbReference>
<dbReference type="SMART" id="SM00349">
    <property type="entry name" value="KRAB"/>
    <property type="match status" value="1"/>
</dbReference>
<feature type="domain" description="SCAN box" evidence="15">
    <location>
        <begin position="52"/>
        <end position="130"/>
    </location>
</feature>
<dbReference type="RefSeq" id="XP_023563315.1">
    <property type="nucleotide sequence ID" value="XM_023707547.1"/>
</dbReference>
<dbReference type="OrthoDB" id="6077919at2759"/>
<evidence type="ECO:0000256" key="2">
    <source>
        <dbReference type="ARBA" id="ARBA00006991"/>
    </source>
</evidence>
<dbReference type="FunFam" id="3.30.160.60:FF:000016">
    <property type="entry name" value="zinc finger protein 37 homolog"/>
    <property type="match status" value="1"/>
</dbReference>
<feature type="region of interest" description="Disordered" evidence="13">
    <location>
        <begin position="373"/>
        <end position="417"/>
    </location>
</feature>
<organism evidence="17 18">
    <name type="scientific">Octodon degus</name>
    <name type="common">Degu</name>
    <name type="synonym">Sciurus degus</name>
    <dbReference type="NCBI Taxonomy" id="10160"/>
    <lineage>
        <taxon>Eukaryota</taxon>
        <taxon>Metazoa</taxon>
        <taxon>Chordata</taxon>
        <taxon>Craniata</taxon>
        <taxon>Vertebrata</taxon>
        <taxon>Euteleostomi</taxon>
        <taxon>Mammalia</taxon>
        <taxon>Eutheria</taxon>
        <taxon>Euarchontoglires</taxon>
        <taxon>Glires</taxon>
        <taxon>Rodentia</taxon>
        <taxon>Hystricomorpha</taxon>
        <taxon>Octodontidae</taxon>
        <taxon>Octodon</taxon>
    </lineage>
</organism>
<name>A0A6P6DTJ4_OCTDE</name>
<evidence type="ECO:0000256" key="4">
    <source>
        <dbReference type="ARBA" id="ARBA00022737"/>
    </source>
</evidence>
<keyword evidence="8" id="KW-0238">DNA-binding</keyword>
<dbReference type="PROSITE" id="PS50804">
    <property type="entry name" value="SCAN_BOX"/>
    <property type="match status" value="1"/>
</dbReference>
<keyword evidence="6" id="KW-0862">Zinc</keyword>
<feature type="domain" description="C2H2-type" evidence="14">
    <location>
        <begin position="613"/>
        <end position="640"/>
    </location>
</feature>
<dbReference type="Pfam" id="PF00096">
    <property type="entry name" value="zf-C2H2"/>
    <property type="match status" value="9"/>
</dbReference>
<dbReference type="PROSITE" id="PS50805">
    <property type="entry name" value="KRAB"/>
    <property type="match status" value="1"/>
</dbReference>
<dbReference type="Gene3D" id="3.30.160.60">
    <property type="entry name" value="Classic Zinc Finger"/>
    <property type="match status" value="9"/>
</dbReference>
<dbReference type="Proteomes" id="UP000515203">
    <property type="component" value="Unplaced"/>
</dbReference>
<dbReference type="InterPro" id="IPR001909">
    <property type="entry name" value="KRAB"/>
</dbReference>
<evidence type="ECO:0000256" key="7">
    <source>
        <dbReference type="ARBA" id="ARBA00023015"/>
    </source>
</evidence>
<evidence type="ECO:0000256" key="6">
    <source>
        <dbReference type="ARBA" id="ARBA00022833"/>
    </source>
</evidence>
<evidence type="ECO:0000313" key="17">
    <source>
        <dbReference type="Proteomes" id="UP000515203"/>
    </source>
</evidence>
<keyword evidence="17" id="KW-1185">Reference proteome</keyword>
<reference evidence="18" key="1">
    <citation type="submission" date="2025-08" db="UniProtKB">
        <authorList>
            <consortium name="RefSeq"/>
        </authorList>
    </citation>
    <scope>IDENTIFICATION</scope>
</reference>
<dbReference type="Pfam" id="PF01352">
    <property type="entry name" value="KRAB"/>
    <property type="match status" value="1"/>
</dbReference>
<keyword evidence="7" id="KW-0805">Transcription regulation</keyword>
<dbReference type="FunFam" id="3.30.160.60:FF:000608">
    <property type="entry name" value="zinc finger protein 286A isoform X1"/>
    <property type="match status" value="1"/>
</dbReference>
<evidence type="ECO:0000256" key="1">
    <source>
        <dbReference type="ARBA" id="ARBA00004123"/>
    </source>
</evidence>
<evidence type="ECO:0000256" key="10">
    <source>
        <dbReference type="ARBA" id="ARBA00023242"/>
    </source>
</evidence>
<keyword evidence="5 11" id="KW-0863">Zinc-finger</keyword>